<dbReference type="AlphaFoldDB" id="A0AAE1AM47"/>
<name>A0AAE1AM47_9GAST</name>
<reference evidence="1" key="1">
    <citation type="journal article" date="2023" name="G3 (Bethesda)">
        <title>A reference genome for the long-term kleptoplast-retaining sea slug Elysia crispata morphotype clarki.</title>
        <authorList>
            <person name="Eastman K.E."/>
            <person name="Pendleton A.L."/>
            <person name="Shaikh M.A."/>
            <person name="Suttiyut T."/>
            <person name="Ogas R."/>
            <person name="Tomko P."/>
            <person name="Gavelis G."/>
            <person name="Widhalm J.R."/>
            <person name="Wisecaver J.H."/>
        </authorList>
    </citation>
    <scope>NUCLEOTIDE SEQUENCE</scope>
    <source>
        <strain evidence="1">ECLA1</strain>
    </source>
</reference>
<proteinExistence type="predicted"/>
<keyword evidence="2" id="KW-1185">Reference proteome</keyword>
<gene>
    <name evidence="1" type="ORF">RRG08_062561</name>
</gene>
<accession>A0AAE1AM47</accession>
<evidence type="ECO:0000313" key="2">
    <source>
        <dbReference type="Proteomes" id="UP001283361"/>
    </source>
</evidence>
<protein>
    <submittedName>
        <fullName evidence="1">Uncharacterized protein</fullName>
    </submittedName>
</protein>
<organism evidence="1 2">
    <name type="scientific">Elysia crispata</name>
    <name type="common">lettuce slug</name>
    <dbReference type="NCBI Taxonomy" id="231223"/>
    <lineage>
        <taxon>Eukaryota</taxon>
        <taxon>Metazoa</taxon>
        <taxon>Spiralia</taxon>
        <taxon>Lophotrochozoa</taxon>
        <taxon>Mollusca</taxon>
        <taxon>Gastropoda</taxon>
        <taxon>Heterobranchia</taxon>
        <taxon>Euthyneura</taxon>
        <taxon>Panpulmonata</taxon>
        <taxon>Sacoglossa</taxon>
        <taxon>Placobranchoidea</taxon>
        <taxon>Plakobranchidae</taxon>
        <taxon>Elysia</taxon>
    </lineage>
</organism>
<evidence type="ECO:0000313" key="1">
    <source>
        <dbReference type="EMBL" id="KAK3790327.1"/>
    </source>
</evidence>
<dbReference type="Proteomes" id="UP001283361">
    <property type="component" value="Unassembled WGS sequence"/>
</dbReference>
<dbReference type="EMBL" id="JAWDGP010001549">
    <property type="protein sequence ID" value="KAK3790327.1"/>
    <property type="molecule type" value="Genomic_DNA"/>
</dbReference>
<comment type="caution">
    <text evidence="1">The sequence shown here is derived from an EMBL/GenBank/DDBJ whole genome shotgun (WGS) entry which is preliminary data.</text>
</comment>
<sequence length="102" mass="11087">MRALNSSSGIALKGNPEIRCYIGFLLASFESGLMGNCYLSIRNCGQFRRTQTNNRTNLDTSNTLCQSPFPLPSLVPNFTMSGRFVSTVDGIVWIKEGMGGTG</sequence>